<dbReference type="AlphaFoldDB" id="A0A418V3Y3"/>
<dbReference type="Proteomes" id="UP000285523">
    <property type="component" value="Unassembled WGS sequence"/>
</dbReference>
<comment type="caution">
    <text evidence="1">The sequence shown here is derived from an EMBL/GenBank/DDBJ whole genome shotgun (WGS) entry which is preliminary data.</text>
</comment>
<gene>
    <name evidence="1" type="ORF">D4Q52_15780</name>
</gene>
<protein>
    <submittedName>
        <fullName evidence="1">Polysaccharide biosynthesis-like protein</fullName>
    </submittedName>
</protein>
<name>A0A418V3Y3_RHOPL</name>
<sequence length="337" mass="38286">MSQFKDFARSVRSSYYIAQDAVIRPVARAWRRRSLIRETILGDASATGARHAAIYVHFDRDGLVHDYVLYQLRELAAAGFSVTFVTNSPSFPAESRMRVAPHCHSMLWRFNTGYDFGAYKDGIAAVGDLRELDALVLMNDSVYGPFSNLAEMLSAVDRSRADFWGIVDNWELRYHLQSFFLMFLPTALRSKAFGGFWQAMPYVDNKDWVIRNGEVGLTQALAAQGLRGAVLAPYWSVAEAMKDRLADRAIRQTASDPSHSLQRLQTILLQGRPINAMHFFWDTLITDYKCPFIKRELLQSNPTGMPIAAWRDVIRSASAYDVTMIDDHLRSLADRRD</sequence>
<organism evidence="1 2">
    <name type="scientific">Rhodopseudomonas palustris</name>
    <dbReference type="NCBI Taxonomy" id="1076"/>
    <lineage>
        <taxon>Bacteria</taxon>
        <taxon>Pseudomonadati</taxon>
        <taxon>Pseudomonadota</taxon>
        <taxon>Alphaproteobacteria</taxon>
        <taxon>Hyphomicrobiales</taxon>
        <taxon>Nitrobacteraceae</taxon>
        <taxon>Rhodopseudomonas</taxon>
    </lineage>
</organism>
<dbReference type="InterPro" id="IPR007739">
    <property type="entry name" value="RgpF"/>
</dbReference>
<reference evidence="1 2" key="1">
    <citation type="submission" date="2018-09" db="EMBL/GenBank/DDBJ databases">
        <title>Draft genome sequence of Rhodopseudomonas palustris 2.1.18.</title>
        <authorList>
            <person name="Robertson S.L."/>
            <person name="Meyer T.E."/>
            <person name="Kyndt J.A."/>
        </authorList>
    </citation>
    <scope>NUCLEOTIDE SEQUENCE [LARGE SCALE GENOMIC DNA]</scope>
    <source>
        <strain evidence="1 2">2.1.18</strain>
    </source>
</reference>
<dbReference type="EMBL" id="QYYD01000015">
    <property type="protein sequence ID" value="RJF70776.1"/>
    <property type="molecule type" value="Genomic_DNA"/>
</dbReference>
<evidence type="ECO:0000313" key="1">
    <source>
        <dbReference type="EMBL" id="RJF70776.1"/>
    </source>
</evidence>
<proteinExistence type="predicted"/>
<dbReference type="Pfam" id="PF05045">
    <property type="entry name" value="RgpF"/>
    <property type="match status" value="1"/>
</dbReference>
<dbReference type="RefSeq" id="WP_119857512.1">
    <property type="nucleotide sequence ID" value="NZ_QYYD01000015.1"/>
</dbReference>
<evidence type="ECO:0000313" key="2">
    <source>
        <dbReference type="Proteomes" id="UP000285523"/>
    </source>
</evidence>
<accession>A0A418V3Y3</accession>